<comment type="caution">
    <text evidence="2">The sequence shown here is derived from an EMBL/GenBank/DDBJ whole genome shotgun (WGS) entry which is preliminary data.</text>
</comment>
<keyword evidence="3" id="KW-1185">Reference proteome</keyword>
<feature type="transmembrane region" description="Helical" evidence="1">
    <location>
        <begin position="278"/>
        <end position="296"/>
    </location>
</feature>
<reference evidence="2 3" key="1">
    <citation type="submission" date="2020-08" db="EMBL/GenBank/DDBJ databases">
        <title>Aphidius gifuensis genome sequencing and assembly.</title>
        <authorList>
            <person name="Du Z."/>
        </authorList>
    </citation>
    <scope>NUCLEOTIDE SEQUENCE [LARGE SCALE GENOMIC DNA]</scope>
    <source>
        <strain evidence="2">YNYX2018</strain>
        <tissue evidence="2">Adults</tissue>
    </source>
</reference>
<dbReference type="OrthoDB" id="45313at2759"/>
<evidence type="ECO:0000256" key="1">
    <source>
        <dbReference type="SAM" id="Phobius"/>
    </source>
</evidence>
<dbReference type="InterPro" id="IPR032751">
    <property type="entry name" value="Fuseless"/>
</dbReference>
<dbReference type="GO" id="GO:0007274">
    <property type="term" value="P:neuromuscular synaptic transmission"/>
    <property type="evidence" value="ECO:0007669"/>
    <property type="project" value="TreeGrafter"/>
</dbReference>
<sequence>MKHIESRRQSILREELNNQDWRMVEFRTSAVRLDHRPSSSVFHYRILTILDAIFSAFVAAPTVVGYWRGTWGLSDIYILPGGNSKFASIIIGYSGLLMFNIAQNKLNKIFHPDKHRLIYYIGSRIYTWLFGFFCVNAWRGGWQALDSYTGHNTITVITTTTIAIIALTSMKAIRNISAPPFALSLDSHPGYFEVPTMFRVDNTRHWALYVLDCAFSVGIIGTLVVFVWRGIFVLLDLHLLPNNRQHSAITSVIIGYIIVAITFCLQPTMRYTCGRMQGLSRLLVADAFLLLSFSGTVNVWRGIWAILDLWLLPSNIELSCWITHIGCFLFLGLLNCSNSVLVRGVYIDAEEEEGRCVVFPCHYLRLFFKIEREKKEARRRNIGSISRNFPHNNHEKDVDNGTLLNRTTIPTIIPANSENNV</sequence>
<keyword evidence="1" id="KW-1133">Transmembrane helix</keyword>
<dbReference type="AlphaFoldDB" id="A0A835CUE5"/>
<feature type="transmembrane region" description="Helical" evidence="1">
    <location>
        <begin position="248"/>
        <end position="266"/>
    </location>
</feature>
<dbReference type="GO" id="GO:0070073">
    <property type="term" value="P:clustering of voltage-gated calcium channels"/>
    <property type="evidence" value="ECO:0007669"/>
    <property type="project" value="TreeGrafter"/>
</dbReference>
<dbReference type="PANTHER" id="PTHR35270">
    <property type="entry name" value="FUSELESS, ISOFORM A"/>
    <property type="match status" value="1"/>
</dbReference>
<accession>A0A835CUE5</accession>
<dbReference type="GO" id="GO:0007270">
    <property type="term" value="P:neuron-neuron synaptic transmission"/>
    <property type="evidence" value="ECO:0007669"/>
    <property type="project" value="TreeGrafter"/>
</dbReference>
<keyword evidence="1" id="KW-0472">Membrane</keyword>
<dbReference type="PANTHER" id="PTHR35270:SF2">
    <property type="entry name" value="FUSELESS, ISOFORM A"/>
    <property type="match status" value="1"/>
</dbReference>
<feature type="transmembrane region" description="Helical" evidence="1">
    <location>
        <begin position="150"/>
        <end position="168"/>
    </location>
</feature>
<feature type="transmembrane region" description="Helical" evidence="1">
    <location>
        <begin position="316"/>
        <end position="334"/>
    </location>
</feature>
<protein>
    <submittedName>
        <fullName evidence="2">Uncharacterized protein</fullName>
    </submittedName>
</protein>
<dbReference type="Proteomes" id="UP000639338">
    <property type="component" value="Unassembled WGS sequence"/>
</dbReference>
<gene>
    <name evidence="2" type="ORF">HCN44_001979</name>
</gene>
<feature type="transmembrane region" description="Helical" evidence="1">
    <location>
        <begin position="76"/>
        <end position="96"/>
    </location>
</feature>
<feature type="transmembrane region" description="Helical" evidence="1">
    <location>
        <begin position="42"/>
        <end position="64"/>
    </location>
</feature>
<feature type="transmembrane region" description="Helical" evidence="1">
    <location>
        <begin position="117"/>
        <end position="138"/>
    </location>
</feature>
<name>A0A835CUE5_APHGI</name>
<dbReference type="Pfam" id="PF15993">
    <property type="entry name" value="Fuseless"/>
    <property type="match status" value="1"/>
</dbReference>
<dbReference type="EMBL" id="JACMRX010000001">
    <property type="protein sequence ID" value="KAF7996347.1"/>
    <property type="molecule type" value="Genomic_DNA"/>
</dbReference>
<evidence type="ECO:0000313" key="2">
    <source>
        <dbReference type="EMBL" id="KAF7996347.1"/>
    </source>
</evidence>
<evidence type="ECO:0000313" key="3">
    <source>
        <dbReference type="Proteomes" id="UP000639338"/>
    </source>
</evidence>
<keyword evidence="1" id="KW-0812">Transmembrane</keyword>
<dbReference type="GO" id="GO:0042734">
    <property type="term" value="C:presynaptic membrane"/>
    <property type="evidence" value="ECO:0007669"/>
    <property type="project" value="TreeGrafter"/>
</dbReference>
<organism evidence="2 3">
    <name type="scientific">Aphidius gifuensis</name>
    <name type="common">Parasitoid wasp</name>
    <dbReference type="NCBI Taxonomy" id="684658"/>
    <lineage>
        <taxon>Eukaryota</taxon>
        <taxon>Metazoa</taxon>
        <taxon>Ecdysozoa</taxon>
        <taxon>Arthropoda</taxon>
        <taxon>Hexapoda</taxon>
        <taxon>Insecta</taxon>
        <taxon>Pterygota</taxon>
        <taxon>Neoptera</taxon>
        <taxon>Endopterygota</taxon>
        <taxon>Hymenoptera</taxon>
        <taxon>Apocrita</taxon>
        <taxon>Ichneumonoidea</taxon>
        <taxon>Braconidae</taxon>
        <taxon>Aphidiinae</taxon>
        <taxon>Aphidius</taxon>
    </lineage>
</organism>
<feature type="transmembrane region" description="Helical" evidence="1">
    <location>
        <begin position="206"/>
        <end position="228"/>
    </location>
</feature>
<proteinExistence type="predicted"/>